<reference evidence="14 15" key="1">
    <citation type="journal article" date="2023" name="G3 (Bethesda)">
        <title>A high-quality reference genome for the fission yeast Schizosaccharomyces osmophilus.</title>
        <authorList>
            <person name="Jia G.S."/>
            <person name="Zhang W.C."/>
            <person name="Liang Y."/>
            <person name="Liu X.H."/>
            <person name="Rhind N."/>
            <person name="Pidoux A."/>
            <person name="Brysch-Herzberg M."/>
            <person name="Du L.L."/>
        </authorList>
    </citation>
    <scope>NUCLEOTIDE SEQUENCE [LARGE SCALE GENOMIC DNA]</scope>
    <source>
        <strain evidence="14 15">CBS 15793</strain>
    </source>
</reference>
<feature type="binding site" evidence="10">
    <location>
        <position position="75"/>
    </location>
    <ligand>
        <name>Zn(2+)</name>
        <dbReference type="ChEBI" id="CHEBI:29105"/>
        <label>2</label>
    </ligand>
</feature>
<name>A0AAE9WD34_9SCHI</name>
<evidence type="ECO:0000256" key="9">
    <source>
        <dbReference type="PIRNR" id="PIRNR005586"/>
    </source>
</evidence>
<keyword evidence="4 10" id="KW-0479">Metal-binding</keyword>
<dbReference type="Gene3D" id="2.20.25.10">
    <property type="match status" value="2"/>
</dbReference>
<dbReference type="PROSITE" id="PS51133">
    <property type="entry name" value="ZF_TFIIS_2"/>
    <property type="match status" value="1"/>
</dbReference>
<keyword evidence="8 9" id="KW-0539">Nucleus</keyword>
<organism evidence="14 15">
    <name type="scientific">Schizosaccharomyces osmophilus</name>
    <dbReference type="NCBI Taxonomy" id="2545709"/>
    <lineage>
        <taxon>Eukaryota</taxon>
        <taxon>Fungi</taxon>
        <taxon>Dikarya</taxon>
        <taxon>Ascomycota</taxon>
        <taxon>Taphrinomycotina</taxon>
        <taxon>Schizosaccharomycetes</taxon>
        <taxon>Schizosaccharomycetales</taxon>
        <taxon>Schizosaccharomycetaceae</taxon>
        <taxon>Schizosaccharomyces</taxon>
    </lineage>
</organism>
<evidence type="ECO:0000256" key="2">
    <source>
        <dbReference type="ARBA" id="ARBA00011730"/>
    </source>
</evidence>
<comment type="similarity">
    <text evidence="9 12">Belongs to the archaeal rpoM/eukaryotic RPA12/RPB9/RPC11 RNA polymerase family.</text>
</comment>
<evidence type="ECO:0000313" key="14">
    <source>
        <dbReference type="EMBL" id="WBW74141.1"/>
    </source>
</evidence>
<dbReference type="FunFam" id="2.20.25.10:FF:000008">
    <property type="entry name" value="DNA-directed RNA polymerase II subunit RPB9"/>
    <property type="match status" value="1"/>
</dbReference>
<dbReference type="SMART" id="SM00661">
    <property type="entry name" value="RPOL9"/>
    <property type="match status" value="1"/>
</dbReference>
<dbReference type="PROSITE" id="PS01030">
    <property type="entry name" value="RNA_POL_M_15KD"/>
    <property type="match status" value="1"/>
</dbReference>
<dbReference type="SUPFAM" id="SSF57783">
    <property type="entry name" value="Zinc beta-ribbon"/>
    <property type="match status" value="2"/>
</dbReference>
<dbReference type="Pfam" id="PF02150">
    <property type="entry name" value="Zn_ribbon_RPB9"/>
    <property type="match status" value="1"/>
</dbReference>
<feature type="binding site" evidence="10">
    <location>
        <position position="32"/>
    </location>
    <ligand>
        <name>Zn(2+)</name>
        <dbReference type="ChEBI" id="CHEBI:29105"/>
        <label>1</label>
    </ligand>
</feature>
<dbReference type="EMBL" id="CP115612">
    <property type="protein sequence ID" value="WBW74141.1"/>
    <property type="molecule type" value="Genomic_DNA"/>
</dbReference>
<keyword evidence="3 9" id="KW-0240">DNA-directed RNA polymerase</keyword>
<feature type="binding site" evidence="10">
    <location>
        <position position="106"/>
    </location>
    <ligand>
        <name>Zn(2+)</name>
        <dbReference type="ChEBI" id="CHEBI:29105"/>
        <label>2</label>
    </ligand>
</feature>
<feature type="binding site" evidence="10">
    <location>
        <position position="29"/>
    </location>
    <ligand>
        <name>Zn(2+)</name>
        <dbReference type="ChEBI" id="CHEBI:29105"/>
        <label>1</label>
    </ligand>
</feature>
<accession>A0AAE9WD34</accession>
<dbReference type="GO" id="GO:0005730">
    <property type="term" value="C:nucleolus"/>
    <property type="evidence" value="ECO:0007669"/>
    <property type="project" value="UniProtKB-SubCell"/>
</dbReference>
<sequence length="113" mass="13202">MSNFQYCIECNNMLYPREDKVTRILRLACRNCDYSEVAASSKVYRHELMTSNVEGLHFSQDAATDYTLPRTEKECPRCHHHEAVFYQMHSRRGDSRMTLVYVCAGCGFAYEDQ</sequence>
<dbReference type="PANTHER" id="PTHR11239:SF1">
    <property type="entry name" value="DNA-DIRECTED RNA POLYMERASE II SUBUNIT RPB9"/>
    <property type="match status" value="1"/>
</dbReference>
<keyword evidence="7 9" id="KW-0804">Transcription</keyword>
<keyword evidence="15" id="KW-1185">Reference proteome</keyword>
<dbReference type="GO" id="GO:0006367">
    <property type="term" value="P:transcription initiation at RNA polymerase II promoter"/>
    <property type="evidence" value="ECO:0007669"/>
    <property type="project" value="TreeGrafter"/>
</dbReference>
<dbReference type="PANTHER" id="PTHR11239">
    <property type="entry name" value="DNA-DIRECTED RNA POLYMERASE"/>
    <property type="match status" value="1"/>
</dbReference>
<feature type="binding site" evidence="10">
    <location>
        <position position="10"/>
    </location>
    <ligand>
        <name>Zn(2+)</name>
        <dbReference type="ChEBI" id="CHEBI:29105"/>
        <label>1</label>
    </ligand>
</feature>
<evidence type="ECO:0000256" key="12">
    <source>
        <dbReference type="RuleBase" id="RU003474"/>
    </source>
</evidence>
<dbReference type="GO" id="GO:0003676">
    <property type="term" value="F:nucleic acid binding"/>
    <property type="evidence" value="ECO:0007669"/>
    <property type="project" value="InterPro"/>
</dbReference>
<dbReference type="Proteomes" id="UP001212411">
    <property type="component" value="Chromosome 2"/>
</dbReference>
<dbReference type="SMART" id="SM00440">
    <property type="entry name" value="ZnF_C2C2"/>
    <property type="match status" value="1"/>
</dbReference>
<gene>
    <name evidence="14" type="primary">rpb9</name>
    <name evidence="14" type="ORF">SOMG_03854</name>
</gene>
<dbReference type="Pfam" id="PF01096">
    <property type="entry name" value="Zn_ribbon_TFIIS"/>
    <property type="match status" value="1"/>
</dbReference>
<evidence type="ECO:0000256" key="3">
    <source>
        <dbReference type="ARBA" id="ARBA00022478"/>
    </source>
</evidence>
<dbReference type="InterPro" id="IPR012164">
    <property type="entry name" value="Rpa12/Rpb9/Rpc10/TFS"/>
</dbReference>
<evidence type="ECO:0000256" key="11">
    <source>
        <dbReference type="PIRSR" id="PIRSR005586-2"/>
    </source>
</evidence>
<dbReference type="GeneID" id="80877330"/>
<keyword evidence="6 10" id="KW-0862">Zinc</keyword>
<dbReference type="InterPro" id="IPR019761">
    <property type="entry name" value="DNA-dir_RNA_pol-M_15_CS"/>
</dbReference>
<evidence type="ECO:0000256" key="1">
    <source>
        <dbReference type="ARBA" id="ARBA00004604"/>
    </source>
</evidence>
<feature type="domain" description="TFIIS-type" evidence="13">
    <location>
        <begin position="71"/>
        <end position="111"/>
    </location>
</feature>
<dbReference type="GO" id="GO:0006283">
    <property type="term" value="P:transcription-coupled nucleotide-excision repair"/>
    <property type="evidence" value="ECO:0007669"/>
    <property type="project" value="TreeGrafter"/>
</dbReference>
<dbReference type="KEGG" id="som:SOMG_03854"/>
<feature type="zinc finger region" description="C4-type" evidence="11">
    <location>
        <begin position="7"/>
        <end position="32"/>
    </location>
</feature>
<keyword evidence="5 11" id="KW-0863">Zinc-finger</keyword>
<evidence type="ECO:0000256" key="4">
    <source>
        <dbReference type="ARBA" id="ARBA00022723"/>
    </source>
</evidence>
<evidence type="ECO:0000259" key="13">
    <source>
        <dbReference type="PROSITE" id="PS51133"/>
    </source>
</evidence>
<evidence type="ECO:0000256" key="8">
    <source>
        <dbReference type="ARBA" id="ARBA00023242"/>
    </source>
</evidence>
<comment type="function">
    <text evidence="9">DNA-dependent RNA polymerase catalyzes the transcription of DNA into RNA using the four ribonucleoside triphosphates as substrates.</text>
</comment>
<dbReference type="GO" id="GO:0005665">
    <property type="term" value="C:RNA polymerase II, core complex"/>
    <property type="evidence" value="ECO:0007669"/>
    <property type="project" value="TreeGrafter"/>
</dbReference>
<comment type="subcellular location">
    <subcellularLocation>
        <location evidence="1">Nucleus</location>
        <location evidence="1">Nucleolus</location>
    </subcellularLocation>
</comment>
<dbReference type="InterPro" id="IPR001222">
    <property type="entry name" value="Znf_TFIIS"/>
</dbReference>
<feature type="binding site" evidence="10">
    <location>
        <position position="103"/>
    </location>
    <ligand>
        <name>Zn(2+)</name>
        <dbReference type="ChEBI" id="CHEBI:29105"/>
        <label>2</label>
    </ligand>
</feature>
<dbReference type="GO" id="GO:0008270">
    <property type="term" value="F:zinc ion binding"/>
    <property type="evidence" value="ECO:0007669"/>
    <property type="project" value="UniProtKB-KW"/>
</dbReference>
<evidence type="ECO:0000313" key="15">
    <source>
        <dbReference type="Proteomes" id="UP001212411"/>
    </source>
</evidence>
<proteinExistence type="inferred from homology"/>
<dbReference type="GO" id="GO:0003899">
    <property type="term" value="F:DNA-directed RNA polymerase activity"/>
    <property type="evidence" value="ECO:0007669"/>
    <property type="project" value="InterPro"/>
</dbReference>
<dbReference type="GO" id="GO:0001193">
    <property type="term" value="P:maintenance of transcriptional fidelity during transcription elongation by RNA polymerase II"/>
    <property type="evidence" value="ECO:0007669"/>
    <property type="project" value="TreeGrafter"/>
</dbReference>
<comment type="subunit">
    <text evidence="2">Component of the RNA polymerase II (Pol II) complex consisting of 12 subunits.</text>
</comment>
<evidence type="ECO:0000256" key="10">
    <source>
        <dbReference type="PIRSR" id="PIRSR005586-1"/>
    </source>
</evidence>
<dbReference type="PIRSF" id="PIRSF005586">
    <property type="entry name" value="RNApol_RpoM"/>
    <property type="match status" value="1"/>
</dbReference>
<feature type="binding site" evidence="10">
    <location>
        <position position="78"/>
    </location>
    <ligand>
        <name>Zn(2+)</name>
        <dbReference type="ChEBI" id="CHEBI:29105"/>
        <label>2</label>
    </ligand>
</feature>
<dbReference type="InterPro" id="IPR001529">
    <property type="entry name" value="Zn_ribbon_RPB9"/>
</dbReference>
<dbReference type="InterPro" id="IPR034012">
    <property type="entry name" value="Zn_ribbon_RPB9_C"/>
</dbReference>
<evidence type="ECO:0000256" key="7">
    <source>
        <dbReference type="ARBA" id="ARBA00023163"/>
    </source>
</evidence>
<dbReference type="AlphaFoldDB" id="A0AAE9WD34"/>
<evidence type="ECO:0000256" key="5">
    <source>
        <dbReference type="ARBA" id="ARBA00022771"/>
    </source>
</evidence>
<dbReference type="CDD" id="cd10508">
    <property type="entry name" value="Zn-ribbon_RPB9"/>
    <property type="match status" value="1"/>
</dbReference>
<protein>
    <recommendedName>
        <fullName evidence="9">DNA-directed RNA polymerase subunit</fullName>
    </recommendedName>
</protein>
<dbReference type="RefSeq" id="XP_056038384.1">
    <property type="nucleotide sequence ID" value="XM_056182641.1"/>
</dbReference>
<evidence type="ECO:0000256" key="6">
    <source>
        <dbReference type="ARBA" id="ARBA00022833"/>
    </source>
</evidence>
<feature type="binding site" evidence="10">
    <location>
        <position position="7"/>
    </location>
    <ligand>
        <name>Zn(2+)</name>
        <dbReference type="ChEBI" id="CHEBI:29105"/>
        <label>1</label>
    </ligand>
</feature>